<dbReference type="Proteomes" id="UP000199263">
    <property type="component" value="Unassembled WGS sequence"/>
</dbReference>
<dbReference type="InterPro" id="IPR021354">
    <property type="entry name" value="DUF2975"/>
</dbReference>
<dbReference type="AlphaFoldDB" id="A0A1I1R210"/>
<gene>
    <name evidence="2" type="ORF">SAMN05421842_12940</name>
</gene>
<proteinExistence type="predicted"/>
<evidence type="ECO:0000313" key="3">
    <source>
        <dbReference type="Proteomes" id="UP000199263"/>
    </source>
</evidence>
<dbReference type="Pfam" id="PF11188">
    <property type="entry name" value="DUF2975"/>
    <property type="match status" value="1"/>
</dbReference>
<feature type="transmembrane region" description="Helical" evidence="1">
    <location>
        <begin position="12"/>
        <end position="33"/>
    </location>
</feature>
<accession>A0A1I1R210</accession>
<feature type="transmembrane region" description="Helical" evidence="1">
    <location>
        <begin position="81"/>
        <end position="97"/>
    </location>
</feature>
<keyword evidence="1" id="KW-1133">Transmembrane helix</keyword>
<evidence type="ECO:0008006" key="4">
    <source>
        <dbReference type="Google" id="ProtNLM"/>
    </source>
</evidence>
<keyword evidence="1" id="KW-0472">Membrane</keyword>
<dbReference type="OrthoDB" id="1931263at2"/>
<evidence type="ECO:0000256" key="1">
    <source>
        <dbReference type="SAM" id="Phobius"/>
    </source>
</evidence>
<keyword evidence="3" id="KW-1185">Reference proteome</keyword>
<keyword evidence="1" id="KW-0812">Transmembrane</keyword>
<name>A0A1I1R210_9CLOT</name>
<organism evidence="2 3">
    <name type="scientific">Clostridium uliginosum</name>
    <dbReference type="NCBI Taxonomy" id="119641"/>
    <lineage>
        <taxon>Bacteria</taxon>
        <taxon>Bacillati</taxon>
        <taxon>Bacillota</taxon>
        <taxon>Clostridia</taxon>
        <taxon>Eubacteriales</taxon>
        <taxon>Clostridiaceae</taxon>
        <taxon>Clostridium</taxon>
    </lineage>
</organism>
<feature type="transmembrane region" description="Helical" evidence="1">
    <location>
        <begin position="117"/>
        <end position="134"/>
    </location>
</feature>
<reference evidence="2 3" key="1">
    <citation type="submission" date="2016-10" db="EMBL/GenBank/DDBJ databases">
        <authorList>
            <person name="de Groot N.N."/>
        </authorList>
    </citation>
    <scope>NUCLEOTIDE SEQUENCE [LARGE SCALE GENOMIC DNA]</scope>
    <source>
        <strain evidence="2 3">DSM 12992</strain>
    </source>
</reference>
<evidence type="ECO:0000313" key="2">
    <source>
        <dbReference type="EMBL" id="SFD28355.1"/>
    </source>
</evidence>
<sequence length="148" mass="17118">MKKHLSIGFSKVFLNFLLFMLGFFLVSMVFVTIYHGINIQVGIEFIVGLIYFLIIYTLRKIVYSTDSTPFCFDNVKRFRRIGYYMLVMAIVDGIINWKMKSNFEVFGTNSGSLKLSFIMYIILACIALVLSEIFEKAVEIKDENDLTV</sequence>
<dbReference type="STRING" id="119641.SAMN05421842_12940"/>
<feature type="transmembrane region" description="Helical" evidence="1">
    <location>
        <begin position="39"/>
        <end position="58"/>
    </location>
</feature>
<dbReference type="RefSeq" id="WP_090093652.1">
    <property type="nucleotide sequence ID" value="NZ_FOMG01000029.1"/>
</dbReference>
<protein>
    <recommendedName>
        <fullName evidence="4">DUF2975 domain-containing protein</fullName>
    </recommendedName>
</protein>
<dbReference type="EMBL" id="FOMG01000029">
    <property type="protein sequence ID" value="SFD28355.1"/>
    <property type="molecule type" value="Genomic_DNA"/>
</dbReference>